<dbReference type="InterPro" id="IPR008965">
    <property type="entry name" value="CBM2/CBM3_carb-bd_dom_sf"/>
</dbReference>
<dbReference type="GO" id="GO:0030247">
    <property type="term" value="F:polysaccharide binding"/>
    <property type="evidence" value="ECO:0007669"/>
    <property type="project" value="UniProtKB-UniRule"/>
</dbReference>
<evidence type="ECO:0000259" key="2">
    <source>
        <dbReference type="PROSITE" id="PS51173"/>
    </source>
</evidence>
<dbReference type="Gene3D" id="2.60.40.290">
    <property type="match status" value="1"/>
</dbReference>
<dbReference type="SMART" id="SM00637">
    <property type="entry name" value="CBD_II"/>
    <property type="match status" value="1"/>
</dbReference>
<dbReference type="GO" id="GO:0004553">
    <property type="term" value="F:hydrolase activity, hydrolyzing O-glycosyl compounds"/>
    <property type="evidence" value="ECO:0007669"/>
    <property type="project" value="InterPro"/>
</dbReference>
<dbReference type="AlphaFoldDB" id="A0A7W8Z925"/>
<dbReference type="PROSITE" id="PS51173">
    <property type="entry name" value="CBM2"/>
    <property type="match status" value="1"/>
</dbReference>
<feature type="domain" description="CBM2" evidence="2">
    <location>
        <begin position="46"/>
        <end position="155"/>
    </location>
</feature>
<reference evidence="3 4" key="1">
    <citation type="submission" date="2020-08" db="EMBL/GenBank/DDBJ databases">
        <title>Sequencing the genomes of 1000 actinobacteria strains.</title>
        <authorList>
            <person name="Klenk H.-P."/>
        </authorList>
    </citation>
    <scope>NUCLEOTIDE SEQUENCE [LARGE SCALE GENOMIC DNA]</scope>
    <source>
        <strain evidence="3 4">DSM 45790</strain>
    </source>
</reference>
<accession>A0A7W8Z925</accession>
<dbReference type="Pfam" id="PF00553">
    <property type="entry name" value="CBM_2"/>
    <property type="match status" value="1"/>
</dbReference>
<comment type="caution">
    <text evidence="3">The sequence shown here is derived from an EMBL/GenBank/DDBJ whole genome shotgun (WGS) entry which is preliminary data.</text>
</comment>
<dbReference type="GO" id="GO:0005975">
    <property type="term" value="P:carbohydrate metabolic process"/>
    <property type="evidence" value="ECO:0007669"/>
    <property type="project" value="InterPro"/>
</dbReference>
<proteinExistence type="predicted"/>
<dbReference type="EMBL" id="JACHBR010000001">
    <property type="protein sequence ID" value="MBB5629591.1"/>
    <property type="molecule type" value="Genomic_DNA"/>
</dbReference>
<dbReference type="RefSeq" id="WP_184614775.1">
    <property type="nucleotide sequence ID" value="NZ_BOOS01000077.1"/>
</dbReference>
<evidence type="ECO:0000256" key="1">
    <source>
        <dbReference type="SAM" id="SignalP"/>
    </source>
</evidence>
<dbReference type="InterPro" id="IPR012291">
    <property type="entry name" value="CBM2_carb-bd_dom_sf"/>
</dbReference>
<dbReference type="SUPFAM" id="SSF49384">
    <property type="entry name" value="Carbohydrate-binding domain"/>
    <property type="match status" value="1"/>
</dbReference>
<organism evidence="3 4">
    <name type="scientific">Sphaerisporangium krabiense</name>
    <dbReference type="NCBI Taxonomy" id="763782"/>
    <lineage>
        <taxon>Bacteria</taxon>
        <taxon>Bacillati</taxon>
        <taxon>Actinomycetota</taxon>
        <taxon>Actinomycetes</taxon>
        <taxon>Streptosporangiales</taxon>
        <taxon>Streptosporangiaceae</taxon>
        <taxon>Sphaerisporangium</taxon>
    </lineage>
</organism>
<dbReference type="Proteomes" id="UP000588112">
    <property type="component" value="Unassembled WGS sequence"/>
</dbReference>
<protein>
    <submittedName>
        <fullName evidence="3">Cellulase/cellobiase CelA1</fullName>
    </submittedName>
</protein>
<name>A0A7W8Z925_9ACTN</name>
<keyword evidence="1" id="KW-0732">Signal</keyword>
<evidence type="ECO:0000313" key="4">
    <source>
        <dbReference type="Proteomes" id="UP000588112"/>
    </source>
</evidence>
<gene>
    <name evidence="3" type="ORF">BJ981_005290</name>
</gene>
<dbReference type="PROSITE" id="PS51257">
    <property type="entry name" value="PROKAR_LIPOPROTEIN"/>
    <property type="match status" value="1"/>
</dbReference>
<keyword evidence="4" id="KW-1185">Reference proteome</keyword>
<sequence length="157" mass="16227">MRLNRSRGTARTAALLAASCALLAGLSCVPAHAGPAPAGVSTPVPTRPPSQPCAVTYSAHDWGTGFSASLQVTNLGDTPIAGWVLRLLFSGNQRITTSWNATWSQAPPSVWLSSAPGHHRVDPGQTVPLGFNAVYSGANEPPTGLTLNGVPCAVTYR</sequence>
<evidence type="ECO:0000313" key="3">
    <source>
        <dbReference type="EMBL" id="MBB5629591.1"/>
    </source>
</evidence>
<dbReference type="InterPro" id="IPR001919">
    <property type="entry name" value="CBD2"/>
</dbReference>
<feature type="chain" id="PRO_5031066510" evidence="1">
    <location>
        <begin position="34"/>
        <end position="157"/>
    </location>
</feature>
<feature type="signal peptide" evidence="1">
    <location>
        <begin position="1"/>
        <end position="33"/>
    </location>
</feature>